<dbReference type="GO" id="GO:0005911">
    <property type="term" value="C:cell-cell junction"/>
    <property type="evidence" value="ECO:0007669"/>
    <property type="project" value="TreeGrafter"/>
</dbReference>
<keyword evidence="4" id="KW-0325">Glycoprotein</keyword>
<dbReference type="Proteomes" id="UP001501920">
    <property type="component" value="Chromosome 16"/>
</dbReference>
<dbReference type="SMART" id="SM00408">
    <property type="entry name" value="IGc2"/>
    <property type="match status" value="2"/>
</dbReference>
<evidence type="ECO:0000256" key="2">
    <source>
        <dbReference type="ARBA" id="ARBA00023136"/>
    </source>
</evidence>
<dbReference type="GO" id="GO:0050839">
    <property type="term" value="F:cell adhesion molecule binding"/>
    <property type="evidence" value="ECO:0007669"/>
    <property type="project" value="TreeGrafter"/>
</dbReference>
<reference evidence="9" key="3">
    <citation type="submission" date="2025-09" db="UniProtKB">
        <authorList>
            <consortium name="Ensembl"/>
        </authorList>
    </citation>
    <scope>IDENTIFICATION</scope>
</reference>
<dbReference type="CTD" id="388364"/>
<dbReference type="GO" id="GO:0005886">
    <property type="term" value="C:plasma membrane"/>
    <property type="evidence" value="ECO:0007669"/>
    <property type="project" value="TreeGrafter"/>
</dbReference>
<evidence type="ECO:0000256" key="3">
    <source>
        <dbReference type="ARBA" id="ARBA00023157"/>
    </source>
</evidence>
<dbReference type="SMART" id="SM00409">
    <property type="entry name" value="IG"/>
    <property type="match status" value="2"/>
</dbReference>
<evidence type="ECO:0000256" key="5">
    <source>
        <dbReference type="ARBA" id="ARBA00023319"/>
    </source>
</evidence>
<dbReference type="InterPro" id="IPR013783">
    <property type="entry name" value="Ig-like_fold"/>
</dbReference>
<dbReference type="GO" id="GO:0098609">
    <property type="term" value="P:cell-cell adhesion"/>
    <property type="evidence" value="ECO:0007669"/>
    <property type="project" value="TreeGrafter"/>
</dbReference>
<gene>
    <name evidence="9" type="primary">TMIGD1</name>
</gene>
<dbReference type="AlphaFoldDB" id="A0A3B4CC24"/>
<dbReference type="Pfam" id="PF13927">
    <property type="entry name" value="Ig_3"/>
    <property type="match status" value="1"/>
</dbReference>
<feature type="domain" description="Ig-like" evidence="8">
    <location>
        <begin position="30"/>
        <end position="111"/>
    </location>
</feature>
<evidence type="ECO:0000313" key="9">
    <source>
        <dbReference type="Ensembl" id="ENSPNAP00000008850.1"/>
    </source>
</evidence>
<keyword evidence="6" id="KW-1133">Transmembrane helix</keyword>
<dbReference type="InterPro" id="IPR051275">
    <property type="entry name" value="Cell_adhesion_signaling"/>
</dbReference>
<dbReference type="PANTHER" id="PTHR11640:SF31">
    <property type="entry name" value="IRREGULAR CHIASM C-ROUGHEST PROTEIN-RELATED"/>
    <property type="match status" value="1"/>
</dbReference>
<evidence type="ECO:0000256" key="6">
    <source>
        <dbReference type="SAM" id="Phobius"/>
    </source>
</evidence>
<comment type="subcellular location">
    <subcellularLocation>
        <location evidence="1">Membrane</location>
        <topology evidence="1">Single-pass type I membrane protein</topology>
    </subcellularLocation>
</comment>
<keyword evidence="6" id="KW-0812">Transmembrane</keyword>
<dbReference type="GeneID" id="108431331"/>
<keyword evidence="5" id="KW-0393">Immunoglobulin domain</keyword>
<keyword evidence="2 6" id="KW-0472">Membrane</keyword>
<keyword evidence="7" id="KW-0732">Signal</keyword>
<dbReference type="Ensembl" id="ENSPNAT00000015017.2">
    <property type="protein sequence ID" value="ENSPNAP00000008850.1"/>
    <property type="gene ID" value="ENSPNAG00000014440.2"/>
</dbReference>
<dbReference type="STRING" id="42514.ENSPNAP00000008850"/>
<accession>A0A3B4CC24</accession>
<dbReference type="OrthoDB" id="6106100at2759"/>
<evidence type="ECO:0000256" key="4">
    <source>
        <dbReference type="ARBA" id="ARBA00023180"/>
    </source>
</evidence>
<dbReference type="GeneTree" id="ENSGT00510000048311"/>
<proteinExistence type="predicted"/>
<name>A0A3B4CC24_PYGNA</name>
<evidence type="ECO:0000259" key="8">
    <source>
        <dbReference type="PROSITE" id="PS50835"/>
    </source>
</evidence>
<dbReference type="OMA" id="TCQLARN"/>
<dbReference type="CDD" id="cd00096">
    <property type="entry name" value="Ig"/>
    <property type="match status" value="1"/>
</dbReference>
<reference evidence="9" key="2">
    <citation type="submission" date="2025-08" db="UniProtKB">
        <authorList>
            <consortium name="Ensembl"/>
        </authorList>
    </citation>
    <scope>IDENTIFICATION</scope>
</reference>
<dbReference type="InterPro" id="IPR036179">
    <property type="entry name" value="Ig-like_dom_sf"/>
</dbReference>
<reference evidence="9 10" key="1">
    <citation type="submission" date="2020-10" db="EMBL/GenBank/DDBJ databases">
        <title>Pygocentrus nattereri (red-bellied piranha) genome, fPygNat1, primary haplotype.</title>
        <authorList>
            <person name="Myers G."/>
            <person name="Meyer A."/>
            <person name="Karagic N."/>
            <person name="Pippel M."/>
            <person name="Winkler S."/>
            <person name="Tracey A."/>
            <person name="Wood J."/>
            <person name="Formenti G."/>
            <person name="Howe K."/>
            <person name="Fedrigo O."/>
            <person name="Jarvis E.D."/>
        </authorList>
    </citation>
    <scope>NUCLEOTIDE SEQUENCE [LARGE SCALE GENOMIC DNA]</scope>
</reference>
<dbReference type="InterPro" id="IPR003598">
    <property type="entry name" value="Ig_sub2"/>
</dbReference>
<feature type="signal peptide" evidence="7">
    <location>
        <begin position="1"/>
        <end position="23"/>
    </location>
</feature>
<dbReference type="Pfam" id="PF13895">
    <property type="entry name" value="Ig_2"/>
    <property type="match status" value="1"/>
</dbReference>
<keyword evidence="10" id="KW-1185">Reference proteome</keyword>
<dbReference type="Gene3D" id="2.60.40.10">
    <property type="entry name" value="Immunoglobulins"/>
    <property type="match status" value="2"/>
</dbReference>
<dbReference type="InterPro" id="IPR003599">
    <property type="entry name" value="Ig_sub"/>
</dbReference>
<feature type="chain" id="PRO_5017334110" description="Ig-like domain-containing protein" evidence="7">
    <location>
        <begin position="24"/>
        <end position="252"/>
    </location>
</feature>
<dbReference type="PROSITE" id="PS50835">
    <property type="entry name" value="IG_LIKE"/>
    <property type="match status" value="2"/>
</dbReference>
<dbReference type="RefSeq" id="XP_017559888.1">
    <property type="nucleotide sequence ID" value="XM_017704399.2"/>
</dbReference>
<dbReference type="SUPFAM" id="SSF48726">
    <property type="entry name" value="Immunoglobulin"/>
    <property type="match status" value="2"/>
</dbReference>
<feature type="transmembrane region" description="Helical" evidence="6">
    <location>
        <begin position="222"/>
        <end position="240"/>
    </location>
</feature>
<keyword evidence="3" id="KW-1015">Disulfide bond</keyword>
<sequence length="252" mass="27498">MKLSHSIQLLLLSCVCSIYCTDAVIIQSNPSANGSSIVTEVSKTVTLSCVVQGTADGEELQWYRNGALVSLKDENRLEQSHLCIQPTTTDDNGALFSCQLKTNATRKASIQLVVMHAPDLNGSEELWAEEESDIVLSCDVHAYPPVTVVWKKDGALLDLSSSAYHTSNNGITATLTLSNVKREEHEGLYICEATSSHYGVKSKSFIITVDDKVMKFPLGPTIAGLVVVVLTIVLAIFSRWGKVTKCFKKDHH</sequence>
<evidence type="ECO:0000313" key="10">
    <source>
        <dbReference type="Proteomes" id="UP001501920"/>
    </source>
</evidence>
<evidence type="ECO:0000256" key="7">
    <source>
        <dbReference type="SAM" id="SignalP"/>
    </source>
</evidence>
<dbReference type="PANTHER" id="PTHR11640">
    <property type="entry name" value="NEPHRIN"/>
    <property type="match status" value="1"/>
</dbReference>
<dbReference type="InterPro" id="IPR007110">
    <property type="entry name" value="Ig-like_dom"/>
</dbReference>
<organism evidence="9 10">
    <name type="scientific">Pygocentrus nattereri</name>
    <name type="common">Red-bellied piranha</name>
    <dbReference type="NCBI Taxonomy" id="42514"/>
    <lineage>
        <taxon>Eukaryota</taxon>
        <taxon>Metazoa</taxon>
        <taxon>Chordata</taxon>
        <taxon>Craniata</taxon>
        <taxon>Vertebrata</taxon>
        <taxon>Euteleostomi</taxon>
        <taxon>Actinopterygii</taxon>
        <taxon>Neopterygii</taxon>
        <taxon>Teleostei</taxon>
        <taxon>Ostariophysi</taxon>
        <taxon>Characiformes</taxon>
        <taxon>Characoidei</taxon>
        <taxon>Pygocentrus</taxon>
    </lineage>
</organism>
<feature type="domain" description="Ig-like" evidence="8">
    <location>
        <begin position="118"/>
        <end position="208"/>
    </location>
</feature>
<protein>
    <recommendedName>
        <fullName evidence="8">Ig-like domain-containing protein</fullName>
    </recommendedName>
</protein>
<evidence type="ECO:0000256" key="1">
    <source>
        <dbReference type="ARBA" id="ARBA00004479"/>
    </source>
</evidence>